<feature type="compositionally biased region" description="Low complexity" evidence="1">
    <location>
        <begin position="236"/>
        <end position="249"/>
    </location>
</feature>
<dbReference type="InterPro" id="IPR000182">
    <property type="entry name" value="GNAT_dom"/>
</dbReference>
<evidence type="ECO:0000313" key="3">
    <source>
        <dbReference type="EMBL" id="WIA18024.1"/>
    </source>
</evidence>
<dbReference type="PANTHER" id="PTHR47489">
    <property type="entry name" value="ACYL-COA N-ACYLTRANSFERASES (NAT) SUPERFAMILY PROTEIN"/>
    <property type="match status" value="1"/>
</dbReference>
<feature type="region of interest" description="Disordered" evidence="1">
    <location>
        <begin position="231"/>
        <end position="268"/>
    </location>
</feature>
<reference evidence="3 4" key="1">
    <citation type="submission" date="2023-05" db="EMBL/GenBank/DDBJ databases">
        <title>A 100% complete, gapless, phased diploid assembly of the Scenedesmus obliquus UTEX 3031 genome.</title>
        <authorList>
            <person name="Biondi T.C."/>
            <person name="Hanschen E.R."/>
            <person name="Kwon T."/>
            <person name="Eng W."/>
            <person name="Kruse C.P.S."/>
            <person name="Koehler S.I."/>
            <person name="Kunde Y."/>
            <person name="Gleasner C.D."/>
            <person name="You Mak K.T."/>
            <person name="Polle J."/>
            <person name="Hovde B.T."/>
            <person name="Starkenburg S.R."/>
        </authorList>
    </citation>
    <scope>NUCLEOTIDE SEQUENCE [LARGE SCALE GENOMIC DNA]</scope>
    <source>
        <strain evidence="3 4">DOE0152z</strain>
    </source>
</reference>
<gene>
    <name evidence="3" type="ORF">OEZ85_009508</name>
</gene>
<evidence type="ECO:0000313" key="4">
    <source>
        <dbReference type="Proteomes" id="UP001244341"/>
    </source>
</evidence>
<evidence type="ECO:0000259" key="2">
    <source>
        <dbReference type="PROSITE" id="PS51186"/>
    </source>
</evidence>
<dbReference type="CDD" id="cd04301">
    <property type="entry name" value="NAT_SF"/>
    <property type="match status" value="1"/>
</dbReference>
<feature type="domain" description="N-acetyltransferase" evidence="2">
    <location>
        <begin position="34"/>
        <end position="223"/>
    </location>
</feature>
<dbReference type="PROSITE" id="PS51186">
    <property type="entry name" value="GNAT"/>
    <property type="match status" value="1"/>
</dbReference>
<dbReference type="InterPro" id="IPR016181">
    <property type="entry name" value="Acyl_CoA_acyltransferase"/>
</dbReference>
<dbReference type="SUPFAM" id="SSF55729">
    <property type="entry name" value="Acyl-CoA N-acyltransferases (Nat)"/>
    <property type="match status" value="1"/>
</dbReference>
<dbReference type="Proteomes" id="UP001244341">
    <property type="component" value="Chromosome 9b"/>
</dbReference>
<name>A0ABY8U978_TETOB</name>
<proteinExistence type="predicted"/>
<dbReference type="PANTHER" id="PTHR47489:SF2">
    <property type="entry name" value="GCN5-RELATED N-ACETYLTRANSFERASE 5, CHLOROPLASTIC"/>
    <property type="match status" value="1"/>
</dbReference>
<dbReference type="EMBL" id="CP126216">
    <property type="protein sequence ID" value="WIA18024.1"/>
    <property type="molecule type" value="Genomic_DNA"/>
</dbReference>
<keyword evidence="4" id="KW-1185">Reference proteome</keyword>
<accession>A0ABY8U978</accession>
<protein>
    <recommendedName>
        <fullName evidence="2">N-acetyltransferase domain-containing protein</fullName>
    </recommendedName>
</protein>
<organism evidence="3 4">
    <name type="scientific">Tetradesmus obliquus</name>
    <name type="common">Green alga</name>
    <name type="synonym">Acutodesmus obliquus</name>
    <dbReference type="NCBI Taxonomy" id="3088"/>
    <lineage>
        <taxon>Eukaryota</taxon>
        <taxon>Viridiplantae</taxon>
        <taxon>Chlorophyta</taxon>
        <taxon>core chlorophytes</taxon>
        <taxon>Chlorophyceae</taxon>
        <taxon>CS clade</taxon>
        <taxon>Sphaeropleales</taxon>
        <taxon>Scenedesmaceae</taxon>
        <taxon>Tetradesmus</taxon>
    </lineage>
</organism>
<dbReference type="Gene3D" id="3.40.630.30">
    <property type="match status" value="1"/>
</dbReference>
<evidence type="ECO:0000256" key="1">
    <source>
        <dbReference type="SAM" id="MobiDB-lite"/>
    </source>
</evidence>
<sequence length="268" mass="29998">MTPKEKQKLTAEKQQLLKQILNYSYEVETDGGRLVIGVMREGQLPRCADLLADTFVDTKGIQAYRRYVRRNILTYLEQHHKMPPAAVVLTAVLHSTVPQQQQQQQQQTRVVQQLVGVAEVSFSESTRSAYLTLNPPRKCAYLCNMAVSNECRRKGVASHLIAAIEDMCNLAGERDVYLHLRIKDEATAGLLYTKVGFRPHKKDWPLLLLLGQEPRFLMRKQLPAARPLQGRVALPEQQQQQQEEGAAAGSVERQQEAAAVEAAASSAA</sequence>
<dbReference type="Pfam" id="PF13673">
    <property type="entry name" value="Acetyltransf_10"/>
    <property type="match status" value="1"/>
</dbReference>
<feature type="compositionally biased region" description="Low complexity" evidence="1">
    <location>
        <begin position="256"/>
        <end position="268"/>
    </location>
</feature>